<comment type="caution">
    <text evidence="1">The sequence shown here is derived from an EMBL/GenBank/DDBJ whole genome shotgun (WGS) entry which is preliminary data.</text>
</comment>
<accession>A0A8S1S468</accession>
<dbReference type="Proteomes" id="UP000683925">
    <property type="component" value="Unassembled WGS sequence"/>
</dbReference>
<organism evidence="1 2">
    <name type="scientific">Paramecium octaurelia</name>
    <dbReference type="NCBI Taxonomy" id="43137"/>
    <lineage>
        <taxon>Eukaryota</taxon>
        <taxon>Sar</taxon>
        <taxon>Alveolata</taxon>
        <taxon>Ciliophora</taxon>
        <taxon>Intramacronucleata</taxon>
        <taxon>Oligohymenophorea</taxon>
        <taxon>Peniculida</taxon>
        <taxon>Parameciidae</taxon>
        <taxon>Paramecium</taxon>
    </lineage>
</organism>
<dbReference type="AlphaFoldDB" id="A0A8S1S468"/>
<reference evidence="1" key="1">
    <citation type="submission" date="2021-01" db="EMBL/GenBank/DDBJ databases">
        <authorList>
            <consortium name="Genoscope - CEA"/>
            <person name="William W."/>
        </authorList>
    </citation>
    <scope>NUCLEOTIDE SEQUENCE</scope>
</reference>
<evidence type="ECO:0000313" key="1">
    <source>
        <dbReference type="EMBL" id="CAD8134916.1"/>
    </source>
</evidence>
<sequence>MKSQYENYLQILSLLLNQNQILSQKPSYIQNIDKRKCVSHQKKSVIKYNCTQLSPKQTIFIPSIITVPLQNQLQYQKPQKAYREPLVFTARSKKSVPNIYSLNLRKTKIIFNRNQKQELKLFKNNVSFFSHWSYR</sequence>
<gene>
    <name evidence="1" type="ORF">POCTA_138.1.T0060093</name>
</gene>
<name>A0A8S1S468_PAROT</name>
<protein>
    <submittedName>
        <fullName evidence="1">Uncharacterized protein</fullName>
    </submittedName>
</protein>
<keyword evidence="2" id="KW-1185">Reference proteome</keyword>
<evidence type="ECO:0000313" key="2">
    <source>
        <dbReference type="Proteomes" id="UP000683925"/>
    </source>
</evidence>
<dbReference type="EMBL" id="CAJJDP010000005">
    <property type="protein sequence ID" value="CAD8134916.1"/>
    <property type="molecule type" value="Genomic_DNA"/>
</dbReference>
<proteinExistence type="predicted"/>